<evidence type="ECO:0000259" key="8">
    <source>
        <dbReference type="Pfam" id="PF02837"/>
    </source>
</evidence>
<comment type="caution">
    <text evidence="9">The sequence shown here is derived from an EMBL/GenBank/DDBJ whole genome shotgun (WGS) entry which is preliminary data.</text>
</comment>
<reference evidence="9 10" key="1">
    <citation type="submission" date="2023-05" db="EMBL/GenBank/DDBJ databases">
        <title>Novel species of genus Flectobacillus isolated from stream in China.</title>
        <authorList>
            <person name="Lu H."/>
        </authorList>
    </citation>
    <scope>NUCLEOTIDE SEQUENCE [LARGE SCALE GENOMIC DNA]</scope>
    <source>
        <strain evidence="9 10">DC10W</strain>
    </source>
</reference>
<dbReference type="InterPro" id="IPR050347">
    <property type="entry name" value="Bact_Beta-galactosidase"/>
</dbReference>
<dbReference type="Pfam" id="PF02836">
    <property type="entry name" value="Glyco_hydro_2_C"/>
    <property type="match status" value="1"/>
</dbReference>
<sequence length="940" mass="106416">MDKIKHYLIALLLLNTFSIFSQNSLNLSGQWQVKLDPENVGLKEHWWFSAFSEKANLPGSLAENNLGNDITLQTPWVGDVIDSSYFFSPKYAKYRSGDLKIPFWLKPKKSFVGVAWYKRSFDKPQNWSKKRIILHLERCHWESSVFVNGNFCGTQNSLVAPHDYDITDYLKAKGNSISIRVDNSVRLYIGPNSSSITDHTQTNWNGVIGDISLQAQEPVHIADVKVYPHINTSEVEVKVLVENKSKEDFSGKLAFEISPKNADNQSFSENISVASNTQWITKIIKIANPKLWDEFNPNLYTLAVSLTKESQALDTQKLQFGMREVSVKNKRIHLNNRPIFLRGDVDCAGFPLTGYPSMERSYWEKIGTTIKNYGLNHLRFHSWCPPEIAFQVADSLGIYLYVEGPLWANQGSAVGTDGLIDQFIFQESERVVQTYGNHPSFIMMSYGNEPAGSKQNEFFARFVKHFQALDTRHLYTSGAGWPMIPESDFHIHSDARIQRWGEGVNSIINAKAPSTTYDWSGIIGKIDKPYISHEIGQWCAYPNLDEIAKYKGVLRATNFEIFKETLEENGLGDQAKDFLYASGRLQTLCYKADIEAALRTPNFGGFQLLGLHDFSGQGTALVGALDAFWESKGYTSGEEYRQFCNSTVLLARIPKLILTNQENFEAALEIAHFGAEKLLNQTIQWRIQDESGKIYQKGSFVKPEIQISNNQTIGNISASLRNFKKAQKLILWTTIAGTTIHNSWEFWVYPSQVDLKSAQGNVLIAEELSPEVMTALEAGKNVLLLTHGKIKKGKGAEVAIGFSSIFWNTAWTSGQAPHTMGLLNNTQHPIFKDFPTEKFSNYQWQDMLSHSQVMLLNDFPKTLKATIQPIDTWFENRRLSLAFEAKVGKGKLMVCSIDLVKDLDNRPSARQFKYSLLKYLNSKDFNPTQNLETKAIQALF</sequence>
<accession>A0ABT6YJZ2</accession>
<dbReference type="RefSeq" id="WP_283369138.1">
    <property type="nucleotide sequence ID" value="NZ_JASHID010000003.1"/>
</dbReference>
<dbReference type="Pfam" id="PF00703">
    <property type="entry name" value="Glyco_hydro_2"/>
    <property type="match status" value="1"/>
</dbReference>
<dbReference type="InterPro" id="IPR008979">
    <property type="entry name" value="Galactose-bd-like_sf"/>
</dbReference>
<name>A0ABT6YJZ2_9BACT</name>
<dbReference type="PANTHER" id="PTHR46323">
    <property type="entry name" value="BETA-GALACTOSIDASE"/>
    <property type="match status" value="1"/>
</dbReference>
<feature type="domain" description="Glycoside hydrolase family 2 immunoglobulin-like beta-sandwich" evidence="6">
    <location>
        <begin position="219"/>
        <end position="323"/>
    </location>
</feature>
<evidence type="ECO:0000313" key="10">
    <source>
        <dbReference type="Proteomes" id="UP001236569"/>
    </source>
</evidence>
<dbReference type="SUPFAM" id="SSF49303">
    <property type="entry name" value="beta-Galactosidase/glucuronidase domain"/>
    <property type="match status" value="1"/>
</dbReference>
<dbReference type="Proteomes" id="UP001236569">
    <property type="component" value="Unassembled WGS sequence"/>
</dbReference>
<evidence type="ECO:0000313" key="9">
    <source>
        <dbReference type="EMBL" id="MDI9863901.1"/>
    </source>
</evidence>
<evidence type="ECO:0000256" key="4">
    <source>
        <dbReference type="ARBA" id="ARBA00022801"/>
    </source>
</evidence>
<keyword evidence="4 9" id="KW-0378">Hydrolase</keyword>
<evidence type="ECO:0000259" key="6">
    <source>
        <dbReference type="Pfam" id="PF00703"/>
    </source>
</evidence>
<dbReference type="Gene3D" id="2.60.120.260">
    <property type="entry name" value="Galactose-binding domain-like"/>
    <property type="match status" value="1"/>
</dbReference>
<dbReference type="InterPro" id="IPR006103">
    <property type="entry name" value="Glyco_hydro_2_cat"/>
</dbReference>
<dbReference type="SUPFAM" id="SSF51445">
    <property type="entry name" value="(Trans)glycosidases"/>
    <property type="match status" value="1"/>
</dbReference>
<protein>
    <recommendedName>
        <fullName evidence="3">beta-galactosidase</fullName>
        <ecNumber evidence="3">3.2.1.23</ecNumber>
    </recommendedName>
</protein>
<evidence type="ECO:0000256" key="3">
    <source>
        <dbReference type="ARBA" id="ARBA00012756"/>
    </source>
</evidence>
<gene>
    <name evidence="9" type="ORF">QM480_06175</name>
</gene>
<proteinExistence type="inferred from homology"/>
<dbReference type="InterPro" id="IPR013783">
    <property type="entry name" value="Ig-like_fold"/>
</dbReference>
<feature type="domain" description="Glycosyl hydrolases family 2 sugar binding" evidence="8">
    <location>
        <begin position="28"/>
        <end position="214"/>
    </location>
</feature>
<dbReference type="InterPro" id="IPR006102">
    <property type="entry name" value="Ig-like_GH2"/>
</dbReference>
<organism evidence="9 10">
    <name type="scientific">Flectobacillus longus</name>
    <dbReference type="NCBI Taxonomy" id="2984207"/>
    <lineage>
        <taxon>Bacteria</taxon>
        <taxon>Pseudomonadati</taxon>
        <taxon>Bacteroidota</taxon>
        <taxon>Cytophagia</taxon>
        <taxon>Cytophagales</taxon>
        <taxon>Flectobacillaceae</taxon>
        <taxon>Flectobacillus</taxon>
    </lineage>
</organism>
<evidence type="ECO:0000256" key="2">
    <source>
        <dbReference type="ARBA" id="ARBA00007401"/>
    </source>
</evidence>
<comment type="catalytic activity">
    <reaction evidence="1">
        <text>Hydrolysis of terminal non-reducing beta-D-galactose residues in beta-D-galactosides.</text>
        <dbReference type="EC" id="3.2.1.23"/>
    </reaction>
</comment>
<dbReference type="GO" id="GO:0016787">
    <property type="term" value="F:hydrolase activity"/>
    <property type="evidence" value="ECO:0007669"/>
    <property type="project" value="UniProtKB-KW"/>
</dbReference>
<keyword evidence="10" id="KW-1185">Reference proteome</keyword>
<evidence type="ECO:0000259" key="7">
    <source>
        <dbReference type="Pfam" id="PF02836"/>
    </source>
</evidence>
<dbReference type="EC" id="3.2.1.23" evidence="3"/>
<dbReference type="SUPFAM" id="SSF49785">
    <property type="entry name" value="Galactose-binding domain-like"/>
    <property type="match status" value="1"/>
</dbReference>
<dbReference type="Pfam" id="PF02837">
    <property type="entry name" value="Glyco_hydro_2_N"/>
    <property type="match status" value="1"/>
</dbReference>
<dbReference type="Gene3D" id="3.20.20.80">
    <property type="entry name" value="Glycosidases"/>
    <property type="match status" value="1"/>
</dbReference>
<comment type="similarity">
    <text evidence="2">Belongs to the glycosyl hydrolase 2 family.</text>
</comment>
<dbReference type="Gene3D" id="2.60.40.10">
    <property type="entry name" value="Immunoglobulins"/>
    <property type="match status" value="1"/>
</dbReference>
<dbReference type="PANTHER" id="PTHR46323:SF2">
    <property type="entry name" value="BETA-GALACTOSIDASE"/>
    <property type="match status" value="1"/>
</dbReference>
<evidence type="ECO:0000256" key="1">
    <source>
        <dbReference type="ARBA" id="ARBA00001412"/>
    </source>
</evidence>
<dbReference type="InterPro" id="IPR006104">
    <property type="entry name" value="Glyco_hydro_2_N"/>
</dbReference>
<dbReference type="InterPro" id="IPR036156">
    <property type="entry name" value="Beta-gal/glucu_dom_sf"/>
</dbReference>
<dbReference type="InterPro" id="IPR017853">
    <property type="entry name" value="GH"/>
</dbReference>
<dbReference type="EMBL" id="JASHID010000003">
    <property type="protein sequence ID" value="MDI9863901.1"/>
    <property type="molecule type" value="Genomic_DNA"/>
</dbReference>
<keyword evidence="5" id="KW-0326">Glycosidase</keyword>
<evidence type="ECO:0000256" key="5">
    <source>
        <dbReference type="ARBA" id="ARBA00023295"/>
    </source>
</evidence>
<feature type="domain" description="Glycoside hydrolase family 2 catalytic" evidence="7">
    <location>
        <begin position="325"/>
        <end position="476"/>
    </location>
</feature>